<comment type="caution">
    <text evidence="1">The sequence shown here is derived from an EMBL/GenBank/DDBJ whole genome shotgun (WGS) entry which is preliminary data.</text>
</comment>
<accession>A0ABN2VTL0</accession>
<dbReference type="RefSeq" id="WP_344324364.1">
    <property type="nucleotide sequence ID" value="NZ_BAAAPY010000001.1"/>
</dbReference>
<dbReference type="Proteomes" id="UP001501480">
    <property type="component" value="Unassembled WGS sequence"/>
</dbReference>
<organism evidence="1 2">
    <name type="scientific">Aeromicrobium halocynthiae</name>
    <dbReference type="NCBI Taxonomy" id="560557"/>
    <lineage>
        <taxon>Bacteria</taxon>
        <taxon>Bacillati</taxon>
        <taxon>Actinomycetota</taxon>
        <taxon>Actinomycetes</taxon>
        <taxon>Propionibacteriales</taxon>
        <taxon>Nocardioidaceae</taxon>
        <taxon>Aeromicrobium</taxon>
    </lineage>
</organism>
<keyword evidence="2" id="KW-1185">Reference proteome</keyword>
<dbReference type="EMBL" id="BAAAPY010000001">
    <property type="protein sequence ID" value="GAA2071691.1"/>
    <property type="molecule type" value="Genomic_DNA"/>
</dbReference>
<evidence type="ECO:0000313" key="1">
    <source>
        <dbReference type="EMBL" id="GAA2071691.1"/>
    </source>
</evidence>
<gene>
    <name evidence="1" type="ORF">GCM10009821_07010</name>
</gene>
<protein>
    <submittedName>
        <fullName evidence="1">Uncharacterized protein</fullName>
    </submittedName>
</protein>
<sequence length="195" mass="20946">MLLHFDGHIVGLGTASGTRVVVGIWPESPFGHFADAMVEDATGHRTLLAPDDDVADFVASTYTFDEILVVPVSTSGWSISAGPLRAAWEPGGRAPVGHLLRLVPRPVGRSRSWARLCDPVARRVMPGVSTYGSAGHGRTEWYAARDAWAVRSARVGWKGDDLGPLADVTPPVRFGFGSAPRRPTLTRLSSFVHLP</sequence>
<name>A0ABN2VTL0_9ACTN</name>
<evidence type="ECO:0000313" key="2">
    <source>
        <dbReference type="Proteomes" id="UP001501480"/>
    </source>
</evidence>
<proteinExistence type="predicted"/>
<reference evidence="1 2" key="1">
    <citation type="journal article" date="2019" name="Int. J. Syst. Evol. Microbiol.">
        <title>The Global Catalogue of Microorganisms (GCM) 10K type strain sequencing project: providing services to taxonomists for standard genome sequencing and annotation.</title>
        <authorList>
            <consortium name="The Broad Institute Genomics Platform"/>
            <consortium name="The Broad Institute Genome Sequencing Center for Infectious Disease"/>
            <person name="Wu L."/>
            <person name="Ma J."/>
        </authorList>
    </citation>
    <scope>NUCLEOTIDE SEQUENCE [LARGE SCALE GENOMIC DNA]</scope>
    <source>
        <strain evidence="1 2">JCM 15749</strain>
    </source>
</reference>